<dbReference type="Proteomes" id="UP000294164">
    <property type="component" value="Unassembled WGS sequence"/>
</dbReference>
<reference evidence="2 3" key="1">
    <citation type="submission" date="2019-02" db="EMBL/GenBank/DDBJ databases">
        <title>WGS of Pseudoxanthomonas species novum from clinical isolates.</title>
        <authorList>
            <person name="Bernier A.-M."/>
            <person name="Bernard K."/>
            <person name="Vachon A."/>
        </authorList>
    </citation>
    <scope>NUCLEOTIDE SEQUENCE [LARGE SCALE GENOMIC DNA]</scope>
    <source>
        <strain evidence="2 3">NML130969</strain>
    </source>
</reference>
<feature type="region of interest" description="Disordered" evidence="1">
    <location>
        <begin position="103"/>
        <end position="132"/>
    </location>
</feature>
<sequence length="132" mass="14284">MSKYPISGFKGASESDRATTPTVPAPAGWGYPPGHPMGEITAADLPELQLLDLVVPAERNAAVTNALRALPYLRQIRPCHVTSRYRINPTCAADILDRARSLRAEKAKESSMNDSHEIDHAADHRAGGRSGR</sequence>
<feature type="region of interest" description="Disordered" evidence="1">
    <location>
        <begin position="1"/>
        <end position="35"/>
    </location>
</feature>
<accession>A0A4V2HG16</accession>
<name>A0A4V2HG16_9GAMM</name>
<protein>
    <submittedName>
        <fullName evidence="2">Uncharacterized protein</fullName>
    </submittedName>
</protein>
<dbReference type="RefSeq" id="WP_130534590.1">
    <property type="nucleotide sequence ID" value="NZ_SHMG01000005.1"/>
</dbReference>
<feature type="compositionally biased region" description="Basic and acidic residues" evidence="1">
    <location>
        <begin position="103"/>
        <end position="126"/>
    </location>
</feature>
<comment type="caution">
    <text evidence="2">The sequence shown here is derived from an EMBL/GenBank/DDBJ whole genome shotgun (WGS) entry which is preliminary data.</text>
</comment>
<dbReference type="EMBL" id="SHMG01000005">
    <property type="protein sequence ID" value="TAA42540.1"/>
    <property type="molecule type" value="Genomic_DNA"/>
</dbReference>
<gene>
    <name evidence="2" type="ORF">EA655_11035</name>
</gene>
<evidence type="ECO:0000313" key="3">
    <source>
        <dbReference type="Proteomes" id="UP000294164"/>
    </source>
</evidence>
<organism evidence="2 3">
    <name type="scientific">Pseudoxanthomonas winnipegensis</name>
    <dbReference type="NCBI Taxonomy" id="2480810"/>
    <lineage>
        <taxon>Bacteria</taxon>
        <taxon>Pseudomonadati</taxon>
        <taxon>Pseudomonadota</taxon>
        <taxon>Gammaproteobacteria</taxon>
        <taxon>Lysobacterales</taxon>
        <taxon>Lysobacteraceae</taxon>
        <taxon>Pseudoxanthomonas</taxon>
    </lineage>
</organism>
<dbReference type="AlphaFoldDB" id="A0A4V2HG16"/>
<evidence type="ECO:0000256" key="1">
    <source>
        <dbReference type="SAM" id="MobiDB-lite"/>
    </source>
</evidence>
<evidence type="ECO:0000313" key="2">
    <source>
        <dbReference type="EMBL" id="TAA42540.1"/>
    </source>
</evidence>
<proteinExistence type="predicted"/>